<gene>
    <name evidence="1" type="ORF">Q3982_02395</name>
</gene>
<evidence type="ECO:0008006" key="3">
    <source>
        <dbReference type="Google" id="ProtNLM"/>
    </source>
</evidence>
<organism evidence="1 2">
    <name type="scientific">Phoenicibacter congonensis</name>
    <dbReference type="NCBI Taxonomy" id="1944646"/>
    <lineage>
        <taxon>Bacteria</taxon>
        <taxon>Bacillati</taxon>
        <taxon>Actinomycetota</taxon>
        <taxon>Coriobacteriia</taxon>
        <taxon>Eggerthellales</taxon>
        <taxon>Eggerthellaceae</taxon>
        <taxon>Phoenicibacter</taxon>
    </lineage>
</organism>
<dbReference type="AlphaFoldDB" id="A0AA43RGV8"/>
<dbReference type="Gene3D" id="3.40.50.450">
    <property type="match status" value="1"/>
</dbReference>
<proteinExistence type="predicted"/>
<reference evidence="1" key="1">
    <citation type="submission" date="2023-07" db="EMBL/GenBank/DDBJ databases">
        <title>Between Cages and Wild: Unraveling the Impact of Captivity on Animal Microbiomes and Antimicrobial Resistance.</title>
        <authorList>
            <person name="Schmartz G.P."/>
            <person name="Rehner J."/>
            <person name="Schuff M.J."/>
            <person name="Becker S.L."/>
            <person name="Kravczyk M."/>
            <person name="Gurevich A."/>
            <person name="Francke R."/>
            <person name="Mueller R."/>
            <person name="Keller V."/>
            <person name="Keller A."/>
        </authorList>
    </citation>
    <scope>NUCLEOTIDE SEQUENCE</scope>
    <source>
        <strain evidence="1">S12M_St_49</strain>
    </source>
</reference>
<evidence type="ECO:0000313" key="2">
    <source>
        <dbReference type="Proteomes" id="UP001168575"/>
    </source>
</evidence>
<dbReference type="SUPFAM" id="SSF102405">
    <property type="entry name" value="MCP/YpsA-like"/>
    <property type="match status" value="1"/>
</dbReference>
<sequence length="152" mass="17462">MGTCTFCGHSRIYGDYENAKQRCFAIVEELIYNNSIDCFLIGDYGSFDAIAAAVCLSLKKKYPHIQVCLVLPYYRPHLDEYDKERYAKFDSVITPGLENTPRRFRILKCNEYMADQADTVIAYVKYDGGAAKTLAYAQRRKKQIINIASERE</sequence>
<protein>
    <recommendedName>
        <fullName evidence="3">DUF1273 domain-containing protein</fullName>
    </recommendedName>
</protein>
<accession>A0AA43RGV8</accession>
<dbReference type="Proteomes" id="UP001168575">
    <property type="component" value="Unassembled WGS sequence"/>
</dbReference>
<comment type="caution">
    <text evidence="1">The sequence shown here is derived from an EMBL/GenBank/DDBJ whole genome shotgun (WGS) entry which is preliminary data.</text>
</comment>
<name>A0AA43RGV8_9ACTN</name>
<keyword evidence="2" id="KW-1185">Reference proteome</keyword>
<evidence type="ECO:0000313" key="1">
    <source>
        <dbReference type="EMBL" id="MDO4841510.1"/>
    </source>
</evidence>
<dbReference type="EMBL" id="JAUMVS010000023">
    <property type="protein sequence ID" value="MDO4841510.1"/>
    <property type="molecule type" value="Genomic_DNA"/>
</dbReference>